<evidence type="ECO:0000313" key="2">
    <source>
        <dbReference type="EMBL" id="GIF76206.1"/>
    </source>
</evidence>
<dbReference type="InterPro" id="IPR051043">
    <property type="entry name" value="Sulfatase_Mod_Factor_Kinase"/>
</dbReference>
<keyword evidence="3" id="KW-1185">Reference proteome</keyword>
<gene>
    <name evidence="2" type="ORF">Asi02nite_57240</name>
</gene>
<evidence type="ECO:0000259" key="1">
    <source>
        <dbReference type="Pfam" id="PF03781"/>
    </source>
</evidence>
<dbReference type="RefSeq" id="WP_203717083.1">
    <property type="nucleotide sequence ID" value="NZ_BONE01000055.1"/>
</dbReference>
<reference evidence="2 3" key="1">
    <citation type="submission" date="2021-01" db="EMBL/GenBank/DDBJ databases">
        <title>Whole genome shotgun sequence of Asanoa siamensis NBRC 107932.</title>
        <authorList>
            <person name="Komaki H."/>
            <person name="Tamura T."/>
        </authorList>
    </citation>
    <scope>NUCLEOTIDE SEQUENCE [LARGE SCALE GENOMIC DNA]</scope>
    <source>
        <strain evidence="2 3">NBRC 107932</strain>
    </source>
</reference>
<dbReference type="SUPFAM" id="SSF56436">
    <property type="entry name" value="C-type lectin-like"/>
    <property type="match status" value="1"/>
</dbReference>
<dbReference type="InterPro" id="IPR042095">
    <property type="entry name" value="SUMF_sf"/>
</dbReference>
<name>A0ABQ4CY64_9ACTN</name>
<proteinExistence type="predicted"/>
<protein>
    <recommendedName>
        <fullName evidence="1">Sulfatase-modifying factor enzyme-like domain-containing protein</fullName>
    </recommendedName>
</protein>
<organism evidence="2 3">
    <name type="scientific">Asanoa siamensis</name>
    <dbReference type="NCBI Taxonomy" id="926357"/>
    <lineage>
        <taxon>Bacteria</taxon>
        <taxon>Bacillati</taxon>
        <taxon>Actinomycetota</taxon>
        <taxon>Actinomycetes</taxon>
        <taxon>Micromonosporales</taxon>
        <taxon>Micromonosporaceae</taxon>
        <taxon>Asanoa</taxon>
    </lineage>
</organism>
<evidence type="ECO:0000313" key="3">
    <source>
        <dbReference type="Proteomes" id="UP000604117"/>
    </source>
</evidence>
<sequence>MPESAAETVCWVFVPGGTCRYGDAAKPRAVADLLVAQTTLTLPQPGQGALPVTAIDHAEAEGLAAEIGGRLPTSVEWEWIAAGPDRRPYPWGEQSWTPDRAVLTAEGCTPPRPQPVGQHPAGATPHGVLDLAGNVWEWTASRVMGGGHIIRGGSYASRPLYARTTFLNAAPAERRSPGISVRPVRTA</sequence>
<feature type="domain" description="Sulfatase-modifying factor enzyme-like" evidence="1">
    <location>
        <begin position="46"/>
        <end position="184"/>
    </location>
</feature>
<dbReference type="Gene3D" id="3.90.1580.10">
    <property type="entry name" value="paralog of FGE (formylglycine-generating enzyme)"/>
    <property type="match status" value="1"/>
</dbReference>
<dbReference type="InterPro" id="IPR016187">
    <property type="entry name" value="CTDL_fold"/>
</dbReference>
<accession>A0ABQ4CY64</accession>
<dbReference type="Proteomes" id="UP000604117">
    <property type="component" value="Unassembled WGS sequence"/>
</dbReference>
<dbReference type="EMBL" id="BONE01000055">
    <property type="protein sequence ID" value="GIF76206.1"/>
    <property type="molecule type" value="Genomic_DNA"/>
</dbReference>
<dbReference type="PANTHER" id="PTHR23150">
    <property type="entry name" value="SULFATASE MODIFYING FACTOR 1, 2"/>
    <property type="match status" value="1"/>
</dbReference>
<comment type="caution">
    <text evidence="2">The sequence shown here is derived from an EMBL/GenBank/DDBJ whole genome shotgun (WGS) entry which is preliminary data.</text>
</comment>
<dbReference type="PANTHER" id="PTHR23150:SF19">
    <property type="entry name" value="FORMYLGLYCINE-GENERATING ENZYME"/>
    <property type="match status" value="1"/>
</dbReference>
<dbReference type="InterPro" id="IPR005532">
    <property type="entry name" value="SUMF_dom"/>
</dbReference>
<dbReference type="Pfam" id="PF03781">
    <property type="entry name" value="FGE-sulfatase"/>
    <property type="match status" value="1"/>
</dbReference>